<dbReference type="GO" id="GO:0016887">
    <property type="term" value="F:ATP hydrolysis activity"/>
    <property type="evidence" value="ECO:0007669"/>
    <property type="project" value="InterPro"/>
</dbReference>
<organism evidence="6 7">
    <name type="scientific">Alkalibaculum sporogenes</name>
    <dbReference type="NCBI Taxonomy" id="2655001"/>
    <lineage>
        <taxon>Bacteria</taxon>
        <taxon>Bacillati</taxon>
        <taxon>Bacillota</taxon>
        <taxon>Clostridia</taxon>
        <taxon>Eubacteriales</taxon>
        <taxon>Eubacteriaceae</taxon>
        <taxon>Alkalibaculum</taxon>
    </lineage>
</organism>
<evidence type="ECO:0000313" key="7">
    <source>
        <dbReference type="Proteomes" id="UP000440004"/>
    </source>
</evidence>
<keyword evidence="2" id="KW-0813">Transport</keyword>
<dbReference type="Pfam" id="PF00005">
    <property type="entry name" value="ABC_tran"/>
    <property type="match status" value="1"/>
</dbReference>
<dbReference type="PROSITE" id="PS00211">
    <property type="entry name" value="ABC_TRANSPORTER_1"/>
    <property type="match status" value="1"/>
</dbReference>
<evidence type="ECO:0000256" key="4">
    <source>
        <dbReference type="ARBA" id="ARBA00022840"/>
    </source>
</evidence>
<evidence type="ECO:0000256" key="1">
    <source>
        <dbReference type="ARBA" id="ARBA00005417"/>
    </source>
</evidence>
<proteinExistence type="inferred from homology"/>
<dbReference type="InterPro" id="IPR027417">
    <property type="entry name" value="P-loop_NTPase"/>
</dbReference>
<dbReference type="InterPro" id="IPR017871">
    <property type="entry name" value="ABC_transporter-like_CS"/>
</dbReference>
<keyword evidence="7" id="KW-1185">Reference proteome</keyword>
<dbReference type="AlphaFoldDB" id="A0A6A7KAH1"/>
<dbReference type="RefSeq" id="WP_152804797.1">
    <property type="nucleotide sequence ID" value="NZ_WHNX01000017.1"/>
</dbReference>
<dbReference type="InterPro" id="IPR003593">
    <property type="entry name" value="AAA+_ATPase"/>
</dbReference>
<protein>
    <submittedName>
        <fullName evidence="6">ATP-binding cassette domain-containing protein</fullName>
    </submittedName>
</protein>
<dbReference type="CDD" id="cd03230">
    <property type="entry name" value="ABC_DR_subfamily_A"/>
    <property type="match status" value="1"/>
</dbReference>
<name>A0A6A7KAH1_9FIRM</name>
<gene>
    <name evidence="6" type="ORF">GC105_11240</name>
</gene>
<dbReference type="GO" id="GO:0005524">
    <property type="term" value="F:ATP binding"/>
    <property type="evidence" value="ECO:0007669"/>
    <property type="project" value="UniProtKB-KW"/>
</dbReference>
<dbReference type="PANTHER" id="PTHR42711:SF5">
    <property type="entry name" value="ABC TRANSPORTER ATP-BINDING PROTEIN NATA"/>
    <property type="match status" value="1"/>
</dbReference>
<evidence type="ECO:0000256" key="3">
    <source>
        <dbReference type="ARBA" id="ARBA00022741"/>
    </source>
</evidence>
<dbReference type="InterPro" id="IPR050763">
    <property type="entry name" value="ABC_transporter_ATP-binding"/>
</dbReference>
<sequence length="222" mass="25220">MDYIIELINVKKSFKKRVVFSNVSLQVIKGETVGLVGENGCGKSVLFKIIVGLMRPDMGDVFVRSEKVGLNTDFPINVGILINSPGYIDLYSGYENLKFLANITKKADKNDILNTMKKVGLDPYDKTKVKNYSVGMKQKLGIAQAIMEDQDILILDEPFNGLDYKTKDDIINIIRLLQNQKKTILITSHNFQDIQTLCNKTYIIENKNIKPMSDEMKLKYKN</sequence>
<dbReference type="InterPro" id="IPR003439">
    <property type="entry name" value="ABC_transporter-like_ATP-bd"/>
</dbReference>
<dbReference type="SMART" id="SM00382">
    <property type="entry name" value="AAA"/>
    <property type="match status" value="1"/>
</dbReference>
<comment type="similarity">
    <text evidence="1">Belongs to the ABC transporter superfamily.</text>
</comment>
<dbReference type="Gene3D" id="3.40.50.300">
    <property type="entry name" value="P-loop containing nucleotide triphosphate hydrolases"/>
    <property type="match status" value="1"/>
</dbReference>
<keyword evidence="3" id="KW-0547">Nucleotide-binding</keyword>
<dbReference type="Proteomes" id="UP000440004">
    <property type="component" value="Unassembled WGS sequence"/>
</dbReference>
<accession>A0A6A7KAH1</accession>
<reference evidence="6 7" key="1">
    <citation type="submission" date="2019-10" db="EMBL/GenBank/DDBJ databases">
        <title>Alkalibaculum tamaniensis sp.nov., a new alkaliphilic acetogen, isolated on methoxylated aromatics from a mud volcano.</title>
        <authorList>
            <person name="Khomyakova M.A."/>
            <person name="Merkel A.Y."/>
            <person name="Bonch-Osmolovskaya E.A."/>
            <person name="Slobodkin A.I."/>
        </authorList>
    </citation>
    <scope>NUCLEOTIDE SEQUENCE [LARGE SCALE GENOMIC DNA]</scope>
    <source>
        <strain evidence="6 7">M08DMB</strain>
    </source>
</reference>
<evidence type="ECO:0000256" key="2">
    <source>
        <dbReference type="ARBA" id="ARBA00022448"/>
    </source>
</evidence>
<keyword evidence="4 6" id="KW-0067">ATP-binding</keyword>
<dbReference type="PANTHER" id="PTHR42711">
    <property type="entry name" value="ABC TRANSPORTER ATP-BINDING PROTEIN"/>
    <property type="match status" value="1"/>
</dbReference>
<comment type="caution">
    <text evidence="6">The sequence shown here is derived from an EMBL/GenBank/DDBJ whole genome shotgun (WGS) entry which is preliminary data.</text>
</comment>
<dbReference type="PROSITE" id="PS50893">
    <property type="entry name" value="ABC_TRANSPORTER_2"/>
    <property type="match status" value="1"/>
</dbReference>
<dbReference type="SUPFAM" id="SSF52540">
    <property type="entry name" value="P-loop containing nucleoside triphosphate hydrolases"/>
    <property type="match status" value="1"/>
</dbReference>
<evidence type="ECO:0000259" key="5">
    <source>
        <dbReference type="PROSITE" id="PS50893"/>
    </source>
</evidence>
<evidence type="ECO:0000313" key="6">
    <source>
        <dbReference type="EMBL" id="MPW26362.1"/>
    </source>
</evidence>
<feature type="domain" description="ABC transporter" evidence="5">
    <location>
        <begin position="5"/>
        <end position="220"/>
    </location>
</feature>
<dbReference type="EMBL" id="WHNX01000017">
    <property type="protein sequence ID" value="MPW26362.1"/>
    <property type="molecule type" value="Genomic_DNA"/>
</dbReference>